<dbReference type="Proteomes" id="UP001430953">
    <property type="component" value="Unassembled WGS sequence"/>
</dbReference>
<dbReference type="InterPro" id="IPR050147">
    <property type="entry name" value="Ser/Thr_Dehydratase"/>
</dbReference>
<evidence type="ECO:0000256" key="3">
    <source>
        <dbReference type="ARBA" id="ARBA00023239"/>
    </source>
</evidence>
<evidence type="ECO:0000256" key="4">
    <source>
        <dbReference type="ARBA" id="ARBA00041766"/>
    </source>
</evidence>
<dbReference type="InterPro" id="IPR036052">
    <property type="entry name" value="TrpB-like_PALP_sf"/>
</dbReference>
<gene>
    <name evidence="7" type="ORF">PUN28_013142</name>
</gene>
<comment type="caution">
    <text evidence="7">The sequence shown here is derived from an EMBL/GenBank/DDBJ whole genome shotgun (WGS) entry which is preliminary data.</text>
</comment>
<keyword evidence="2" id="KW-0663">Pyridoxal phosphate</keyword>
<dbReference type="Pfam" id="PF00291">
    <property type="entry name" value="PALP"/>
    <property type="match status" value="1"/>
</dbReference>
<dbReference type="Gene3D" id="3.40.50.1100">
    <property type="match status" value="2"/>
</dbReference>
<evidence type="ECO:0000256" key="1">
    <source>
        <dbReference type="ARBA" id="ARBA00001933"/>
    </source>
</evidence>
<dbReference type="GO" id="GO:0006567">
    <property type="term" value="P:L-threonine catabolic process"/>
    <property type="evidence" value="ECO:0007669"/>
    <property type="project" value="TreeGrafter"/>
</dbReference>
<dbReference type="GO" id="GO:0006565">
    <property type="term" value="P:L-serine catabolic process"/>
    <property type="evidence" value="ECO:0007669"/>
    <property type="project" value="TreeGrafter"/>
</dbReference>
<comment type="cofactor">
    <cofactor evidence="1">
        <name>pyridoxal 5'-phosphate</name>
        <dbReference type="ChEBI" id="CHEBI:597326"/>
    </cofactor>
</comment>
<dbReference type="AlphaFoldDB" id="A0AAW2F9N8"/>
<dbReference type="SUPFAM" id="SSF53686">
    <property type="entry name" value="Tryptophan synthase beta subunit-like PLP-dependent enzymes"/>
    <property type="match status" value="1"/>
</dbReference>
<dbReference type="GO" id="GO:0009097">
    <property type="term" value="P:isoleucine biosynthetic process"/>
    <property type="evidence" value="ECO:0007669"/>
    <property type="project" value="TreeGrafter"/>
</dbReference>
<reference evidence="7 8" key="1">
    <citation type="submission" date="2023-03" db="EMBL/GenBank/DDBJ databases">
        <title>High recombination rates correlate with genetic variation in Cardiocondyla obscurior ants.</title>
        <authorList>
            <person name="Errbii M."/>
        </authorList>
    </citation>
    <scope>NUCLEOTIDE SEQUENCE [LARGE SCALE GENOMIC DNA]</scope>
    <source>
        <strain evidence="7">Alpha-2009</strain>
        <tissue evidence="7">Whole body</tissue>
    </source>
</reference>
<proteinExistence type="predicted"/>
<evidence type="ECO:0000259" key="6">
    <source>
        <dbReference type="Pfam" id="PF00291"/>
    </source>
</evidence>
<accession>A0AAW2F9N8</accession>
<dbReference type="PANTHER" id="PTHR48078">
    <property type="entry name" value="THREONINE DEHYDRATASE, MITOCHONDRIAL-RELATED"/>
    <property type="match status" value="1"/>
</dbReference>
<organism evidence="7 8">
    <name type="scientific">Cardiocondyla obscurior</name>
    <dbReference type="NCBI Taxonomy" id="286306"/>
    <lineage>
        <taxon>Eukaryota</taxon>
        <taxon>Metazoa</taxon>
        <taxon>Ecdysozoa</taxon>
        <taxon>Arthropoda</taxon>
        <taxon>Hexapoda</taxon>
        <taxon>Insecta</taxon>
        <taxon>Pterygota</taxon>
        <taxon>Neoptera</taxon>
        <taxon>Endopterygota</taxon>
        <taxon>Hymenoptera</taxon>
        <taxon>Apocrita</taxon>
        <taxon>Aculeata</taxon>
        <taxon>Formicoidea</taxon>
        <taxon>Formicidae</taxon>
        <taxon>Myrmicinae</taxon>
        <taxon>Cardiocondyla</taxon>
    </lineage>
</organism>
<keyword evidence="3" id="KW-0456">Lyase</keyword>
<keyword evidence="8" id="KW-1185">Reference proteome</keyword>
<evidence type="ECO:0000256" key="5">
    <source>
        <dbReference type="ARBA" id="ARBA00042605"/>
    </source>
</evidence>
<feature type="domain" description="Tryptophan synthase beta chain-like PALP" evidence="6">
    <location>
        <begin position="94"/>
        <end position="320"/>
    </location>
</feature>
<protein>
    <recommendedName>
        <fullName evidence="4">L-serine deaminase</fullName>
    </recommendedName>
    <alternativeName>
        <fullName evidence="5">L-threonine dehydratase</fullName>
    </alternativeName>
</protein>
<dbReference type="GO" id="GO:0003941">
    <property type="term" value="F:L-serine ammonia-lyase activity"/>
    <property type="evidence" value="ECO:0007669"/>
    <property type="project" value="TreeGrafter"/>
</dbReference>
<dbReference type="InterPro" id="IPR001926">
    <property type="entry name" value="TrpB-like_PALP"/>
</dbReference>
<dbReference type="EMBL" id="JADYXP020000013">
    <property type="protein sequence ID" value="KAL0111745.1"/>
    <property type="molecule type" value="Genomic_DNA"/>
</dbReference>
<name>A0AAW2F9N8_9HYME</name>
<evidence type="ECO:0000256" key="2">
    <source>
        <dbReference type="ARBA" id="ARBA00022898"/>
    </source>
</evidence>
<sequence length="424" mass="49070">MTQSSHNSNSTLKKTEATRSQENRILPFTYNVVCPPVQSLRLNSFIWTVMEKGSIQTNSRTKFHISLSKIRSAQFDIRPYFLASRRRQTIINKRGNQIYMRRDSELILENIKERGVIYTMLQLTTEQKRRGVVTFTIQKFADIVCHYGVVFNIPVTIVVPNTLDPRTIREYQNLNARVIGINDFNYEAHNKTLEIAQSNGLYYIGYDDPNMLIGQATLGLDIIHQVKNIDAVVIPTTKVNCPVAMSIAIAIKEFKPDITVIEARYKHMMDHVCFYENVRRQATSDSELNIPVTEYRWYYSTRSLEELFDRVVEIDMHRMLQARNVIRRLQEKVKRRRSKVDSINAGIGYAPFLTDKLNDIKGKRRVITSSVRVGEECEKVMEERKSSEKFCSFLHNEILAADWSSHYAAIKQHGTQRGSFNSLA</sequence>
<evidence type="ECO:0000313" key="8">
    <source>
        <dbReference type="Proteomes" id="UP001430953"/>
    </source>
</evidence>
<dbReference type="GO" id="GO:0004794">
    <property type="term" value="F:threonine deaminase activity"/>
    <property type="evidence" value="ECO:0007669"/>
    <property type="project" value="TreeGrafter"/>
</dbReference>
<dbReference type="PANTHER" id="PTHR48078:SF19">
    <property type="entry name" value="ACT DOMAIN-CONTAINING PROTEIN"/>
    <property type="match status" value="1"/>
</dbReference>
<evidence type="ECO:0000313" key="7">
    <source>
        <dbReference type="EMBL" id="KAL0111745.1"/>
    </source>
</evidence>